<comment type="caution">
    <text evidence="1">The sequence shown here is derived from an EMBL/GenBank/DDBJ whole genome shotgun (WGS) entry which is preliminary data.</text>
</comment>
<gene>
    <name evidence="1" type="ORF">NM688_g7269</name>
</gene>
<dbReference type="Proteomes" id="UP001148662">
    <property type="component" value="Unassembled WGS sequence"/>
</dbReference>
<organism evidence="1 2">
    <name type="scientific">Phlebia brevispora</name>
    <dbReference type="NCBI Taxonomy" id="194682"/>
    <lineage>
        <taxon>Eukaryota</taxon>
        <taxon>Fungi</taxon>
        <taxon>Dikarya</taxon>
        <taxon>Basidiomycota</taxon>
        <taxon>Agaricomycotina</taxon>
        <taxon>Agaricomycetes</taxon>
        <taxon>Polyporales</taxon>
        <taxon>Meruliaceae</taxon>
        <taxon>Phlebia</taxon>
    </lineage>
</organism>
<name>A0ACC1S785_9APHY</name>
<keyword evidence="2" id="KW-1185">Reference proteome</keyword>
<accession>A0ACC1S785</accession>
<dbReference type="EMBL" id="JANHOG010001662">
    <property type="protein sequence ID" value="KAJ3533537.1"/>
    <property type="molecule type" value="Genomic_DNA"/>
</dbReference>
<evidence type="ECO:0000313" key="1">
    <source>
        <dbReference type="EMBL" id="KAJ3533537.1"/>
    </source>
</evidence>
<protein>
    <submittedName>
        <fullName evidence="1">Uncharacterized protein</fullName>
    </submittedName>
</protein>
<evidence type="ECO:0000313" key="2">
    <source>
        <dbReference type="Proteomes" id="UP001148662"/>
    </source>
</evidence>
<sequence length="790" mass="87062">MSNTHVAAEVGQAFNPSWNAPQDRAADSFIPDVRSIVSLSMILVIASLTEHPGIIYSDIGTSPLYTLNGLWPASGPVPPAEDVIGGISAIIWALTLLPLLKYVFICLYFGTSEGEGGTFALYQGLYPPEHPLPDDDSLLEPDQEKEKEKETNTVSDVNIMPPSTSTISPRFRIPLFVWCIFGTSLTIADGIFTPAVSVTSAVEGIAVAKPSVASDVIPISIALLVVLFLAQNRGTSQLGFLFAPVTFIWLLLLAGTGIANVVTYPGIFRAFDPSRAIMRMSFLSTQYDDDDTDEPPVFVRTKKYDILAGVLLALTGCEAMFASLGHFNRLSIQLSFTCMVYPSIVLAYLGQGARLIVDGEAVLANPFYASIPGSHNGPLYWIIFVFGILATFIASQTLITAAFSLIQQLIKMHVLPPLQVIHTSEKMHGQIYIPAVNWLLMIVTIIVVTAFQNSTKLANAYGFSVATVMFSTSVLITVQMKYVKHLHVLIALGFILTFGFFDALFWGAALKKVPQGAWVSLLIGVILMTFMLFWSWAKGLEDTFDGANRKDVHRLIMRQDLNGPQLGEQTLTEIQYEEEEIKEKYFIRDADDGLSQAYFPQNDAGQMLELARLPTCAVFHRLTAGKGIPHSFAGFVRQWPALPRVVIFLSVNVLSVARAAPEERYTVRKVPAVKGFYLVTYRLGYREKFDTKVNIIIDRICTLEAREDPEGCAATIHEVQSAALRTTHIVPHYVVASRSFGAGKLGWVATSVRRFLIEDLYRRVATMFPETEDWLGTANEIIHVGINAVI</sequence>
<reference evidence="1" key="1">
    <citation type="submission" date="2022-07" db="EMBL/GenBank/DDBJ databases">
        <title>Genome Sequence of Phlebia brevispora.</title>
        <authorList>
            <person name="Buettner E."/>
        </authorList>
    </citation>
    <scope>NUCLEOTIDE SEQUENCE</scope>
    <source>
        <strain evidence="1">MPL23</strain>
    </source>
</reference>
<proteinExistence type="predicted"/>